<protein>
    <submittedName>
        <fullName evidence="3">Uncharacterized protein</fullName>
    </submittedName>
</protein>
<feature type="transmembrane region" description="Helical" evidence="2">
    <location>
        <begin position="28"/>
        <end position="46"/>
    </location>
</feature>
<reference evidence="3 4" key="1">
    <citation type="submission" date="2024-03" db="EMBL/GenBank/DDBJ databases">
        <title>Aureococcus anophagefferens CCMP1851 and Kratosvirus quantuckense: Draft genome of a second virus-susceptible host strain in the model system.</title>
        <authorList>
            <person name="Chase E."/>
            <person name="Truchon A.R."/>
            <person name="Schepens W."/>
            <person name="Wilhelm S.W."/>
        </authorList>
    </citation>
    <scope>NUCLEOTIDE SEQUENCE [LARGE SCALE GENOMIC DNA]</scope>
    <source>
        <strain evidence="3 4">CCMP1851</strain>
    </source>
</reference>
<proteinExistence type="predicted"/>
<feature type="region of interest" description="Disordered" evidence="1">
    <location>
        <begin position="51"/>
        <end position="72"/>
    </location>
</feature>
<organism evidence="3 4">
    <name type="scientific">Aureococcus anophagefferens</name>
    <name type="common">Harmful bloom alga</name>
    <dbReference type="NCBI Taxonomy" id="44056"/>
    <lineage>
        <taxon>Eukaryota</taxon>
        <taxon>Sar</taxon>
        <taxon>Stramenopiles</taxon>
        <taxon>Ochrophyta</taxon>
        <taxon>Pelagophyceae</taxon>
        <taxon>Pelagomonadales</taxon>
        <taxon>Pelagomonadaceae</taxon>
        <taxon>Aureococcus</taxon>
    </lineage>
</organism>
<keyword evidence="2" id="KW-1133">Transmembrane helix</keyword>
<dbReference type="EMBL" id="JBBJCI010000251">
    <property type="protein sequence ID" value="KAK7237402.1"/>
    <property type="molecule type" value="Genomic_DNA"/>
</dbReference>
<dbReference type="Gene3D" id="2.160.20.10">
    <property type="entry name" value="Single-stranded right-handed beta-helix, Pectin lyase-like"/>
    <property type="match status" value="1"/>
</dbReference>
<dbReference type="Proteomes" id="UP001363151">
    <property type="component" value="Unassembled WGS sequence"/>
</dbReference>
<evidence type="ECO:0000313" key="3">
    <source>
        <dbReference type="EMBL" id="KAK7237402.1"/>
    </source>
</evidence>
<evidence type="ECO:0000256" key="2">
    <source>
        <dbReference type="SAM" id="Phobius"/>
    </source>
</evidence>
<gene>
    <name evidence="3" type="ORF">SO694_000950130</name>
</gene>
<keyword evidence="4" id="KW-1185">Reference proteome</keyword>
<sequence>MEISTDFEAHGGTLEMPVRCIRDGKPRAVLLAAALCGIAVVLTVAADGGRRRGRAAAEPPAPTPRPVGSSGSARTFYVDVAGSDAGAGTASRPFATARAAVRASRASLAAGAPSSEIAFGAGIHYVSEPIALGAGDGGTTLRGDDGAWLSGGLPINATCWQLVLYKHPVYSAIWAAQTTDIEGDKAELHAQSSTQLTFLWKCDLRAALGGADPPATVDMLRVGDAYASAARFPDEGWLYASEVARASKTKATLTTVELVARDGSFYFAGDPSTSLPVGMMVAGFSCSCHVQALTTPFLGAVVVQSAIVRANLTFVQGGMSTSHGARASSGTSLVTSFVVGNWDPALEGADIRRIATFSLECGSGRDCDADERAAFAGLVEKAELDSETELRFYVEDLRALSEEEWWYEADLETLFVWPTYSLTTHATRVFTGMTWQSDVVVPIIRAPVVVDGASDVEIRGLGFADTTGRRDTDSRVLPSEAAVDEDASVHVRSGARVSVAGCRFDLLAGAGVRVHAAAEDVAVSDSTFVLAKQPVATLEGSLGAAPTLPCLSRQDALDAGGFFDDVGPYVMAATRLPYGDDEVCAAACDATRLWRATQSTGAVVGLASC</sequence>
<dbReference type="InterPro" id="IPR011050">
    <property type="entry name" value="Pectin_lyase_fold/virulence"/>
</dbReference>
<dbReference type="PANTHER" id="PTHR36453:SF1">
    <property type="entry name" value="RIGHT HANDED BETA HELIX DOMAIN-CONTAINING PROTEIN"/>
    <property type="match status" value="1"/>
</dbReference>
<dbReference type="PANTHER" id="PTHR36453">
    <property type="entry name" value="SECRETED PROTEIN-RELATED"/>
    <property type="match status" value="1"/>
</dbReference>
<keyword evidence="2" id="KW-0472">Membrane</keyword>
<evidence type="ECO:0000256" key="1">
    <source>
        <dbReference type="SAM" id="MobiDB-lite"/>
    </source>
</evidence>
<keyword evidence="2" id="KW-0812">Transmembrane</keyword>
<comment type="caution">
    <text evidence="3">The sequence shown here is derived from an EMBL/GenBank/DDBJ whole genome shotgun (WGS) entry which is preliminary data.</text>
</comment>
<name>A0ABR1FSH1_AURAN</name>
<evidence type="ECO:0000313" key="4">
    <source>
        <dbReference type="Proteomes" id="UP001363151"/>
    </source>
</evidence>
<dbReference type="InterPro" id="IPR012334">
    <property type="entry name" value="Pectin_lyas_fold"/>
</dbReference>
<dbReference type="SUPFAM" id="SSF51126">
    <property type="entry name" value="Pectin lyase-like"/>
    <property type="match status" value="1"/>
</dbReference>
<accession>A0ABR1FSH1</accession>